<dbReference type="PIRSF" id="PIRSF018266">
    <property type="entry name" value="FecR"/>
    <property type="match status" value="1"/>
</dbReference>
<dbReference type="GO" id="GO:0016989">
    <property type="term" value="F:sigma factor antagonist activity"/>
    <property type="evidence" value="ECO:0007669"/>
    <property type="project" value="TreeGrafter"/>
</dbReference>
<dbReference type="Gene3D" id="2.60.120.1440">
    <property type="match status" value="1"/>
</dbReference>
<evidence type="ECO:0000259" key="3">
    <source>
        <dbReference type="Pfam" id="PF16220"/>
    </source>
</evidence>
<dbReference type="AlphaFoldDB" id="A0A3P5XXM2"/>
<sequence>MPETRQHDRPRERVQAEAIAWMTRMNGRVSPAERSDFETWLAADPAHLAAWQEAQLLWDATRVVGERVAAGDPKLAAALHLVHEARARSGRRRAVAFGGGITLLALIASGWVWLQHPSFLQDLRADEVTARAERREIRLGDGSLLMLDADSAVVLDLDAQERRVVLLRGSAWFDVAMTGQPFVVRAGDGEVHVLGTAFDISILDGGASVALERGEVRVSRDGKEVMLEPGQGVSWNGEGLGEAREVAVDEAMAWKDGRLIFDRARLADILARLGRYRSGRILVLGDLAEMRVSGSFSLDDPDAALRSLSATFGFSVRGIGTPIVVVGP</sequence>
<dbReference type="EMBL" id="UXAW01000138">
    <property type="protein sequence ID" value="VDC33947.1"/>
    <property type="molecule type" value="Genomic_DNA"/>
</dbReference>
<evidence type="ECO:0000256" key="1">
    <source>
        <dbReference type="SAM" id="Phobius"/>
    </source>
</evidence>
<evidence type="ECO:0000313" key="5">
    <source>
        <dbReference type="Proteomes" id="UP000277498"/>
    </source>
</evidence>
<keyword evidence="1" id="KW-1133">Transmembrane helix</keyword>
<keyword evidence="1" id="KW-0472">Membrane</keyword>
<feature type="domain" description="FecR protein" evidence="2">
    <location>
        <begin position="128"/>
        <end position="217"/>
    </location>
</feature>
<gene>
    <name evidence="4" type="ORF">XINFAN_04148</name>
</gene>
<dbReference type="PANTHER" id="PTHR30273:SF2">
    <property type="entry name" value="PROTEIN FECR"/>
    <property type="match status" value="1"/>
</dbReference>
<dbReference type="Pfam" id="PF04773">
    <property type="entry name" value="FecR"/>
    <property type="match status" value="1"/>
</dbReference>
<dbReference type="Gene3D" id="3.55.50.30">
    <property type="match status" value="1"/>
</dbReference>
<dbReference type="RefSeq" id="WP_124088808.1">
    <property type="nucleotide sequence ID" value="NZ_UXAW01000138.1"/>
</dbReference>
<keyword evidence="5" id="KW-1185">Reference proteome</keyword>
<dbReference type="Pfam" id="PF16220">
    <property type="entry name" value="DUF4880"/>
    <property type="match status" value="1"/>
</dbReference>
<evidence type="ECO:0000313" key="4">
    <source>
        <dbReference type="EMBL" id="VDC33947.1"/>
    </source>
</evidence>
<dbReference type="PANTHER" id="PTHR30273">
    <property type="entry name" value="PERIPLASMIC SIGNAL SENSOR AND SIGMA FACTOR ACTIVATOR FECR-RELATED"/>
    <property type="match status" value="1"/>
</dbReference>
<dbReference type="Proteomes" id="UP000277498">
    <property type="component" value="Unassembled WGS sequence"/>
</dbReference>
<evidence type="ECO:0000259" key="2">
    <source>
        <dbReference type="Pfam" id="PF04773"/>
    </source>
</evidence>
<reference evidence="4 5" key="1">
    <citation type="submission" date="2018-11" db="EMBL/GenBank/DDBJ databases">
        <authorList>
            <person name="Criscuolo A."/>
        </authorList>
    </citation>
    <scope>NUCLEOTIDE SEQUENCE [LARGE SCALE GENOMIC DNA]</scope>
    <source>
        <strain evidence="4">ACIP111625</strain>
    </source>
</reference>
<feature type="transmembrane region" description="Helical" evidence="1">
    <location>
        <begin position="94"/>
        <end position="114"/>
    </location>
</feature>
<dbReference type="InterPro" id="IPR006860">
    <property type="entry name" value="FecR"/>
</dbReference>
<name>A0A3P5XXM2_9RHOB</name>
<protein>
    <submittedName>
        <fullName evidence="4">Fec operon regulator FecR</fullName>
    </submittedName>
</protein>
<dbReference type="InterPro" id="IPR032623">
    <property type="entry name" value="FecR_N"/>
</dbReference>
<dbReference type="InterPro" id="IPR012373">
    <property type="entry name" value="Ferrdict_sens_TM"/>
</dbReference>
<accession>A0A3P5XXM2</accession>
<organism evidence="4 5">
    <name type="scientific">Pseudogemmobacter humi</name>
    <dbReference type="NCBI Taxonomy" id="2483812"/>
    <lineage>
        <taxon>Bacteria</taxon>
        <taxon>Pseudomonadati</taxon>
        <taxon>Pseudomonadota</taxon>
        <taxon>Alphaproteobacteria</taxon>
        <taxon>Rhodobacterales</taxon>
        <taxon>Paracoccaceae</taxon>
        <taxon>Pseudogemmobacter</taxon>
    </lineage>
</organism>
<proteinExistence type="predicted"/>
<feature type="domain" description="FecR N-terminal" evidence="3">
    <location>
        <begin position="17"/>
        <end position="55"/>
    </location>
</feature>
<keyword evidence="1" id="KW-0812">Transmembrane</keyword>